<dbReference type="GO" id="GO:0005634">
    <property type="term" value="C:nucleus"/>
    <property type="evidence" value="ECO:0007669"/>
    <property type="project" value="TreeGrafter"/>
</dbReference>
<dbReference type="SMART" id="SM00533">
    <property type="entry name" value="MUTSd"/>
    <property type="match status" value="1"/>
</dbReference>
<dbReference type="GO" id="GO:0006298">
    <property type="term" value="P:mismatch repair"/>
    <property type="evidence" value="ECO:0007669"/>
    <property type="project" value="InterPro"/>
</dbReference>
<dbReference type="SMART" id="SM00534">
    <property type="entry name" value="MUTSac"/>
    <property type="match status" value="1"/>
</dbReference>
<dbReference type="SUPFAM" id="SSF52540">
    <property type="entry name" value="P-loop containing nucleoside triphosphate hydrolases"/>
    <property type="match status" value="1"/>
</dbReference>
<reference evidence="11" key="2">
    <citation type="submission" date="2025-09" db="UniProtKB">
        <authorList>
            <consortium name="Ensembl"/>
        </authorList>
    </citation>
    <scope>IDENTIFICATION</scope>
</reference>
<dbReference type="SUPFAM" id="SSF53150">
    <property type="entry name" value="DNA repair protein MutS, domain II"/>
    <property type="match status" value="1"/>
</dbReference>
<dbReference type="Pfam" id="PF05192">
    <property type="entry name" value="MutS_III"/>
    <property type="match status" value="1"/>
</dbReference>
<dbReference type="GO" id="GO:0140664">
    <property type="term" value="F:ATP-dependent DNA damage sensor activity"/>
    <property type="evidence" value="ECO:0007669"/>
    <property type="project" value="InterPro"/>
</dbReference>
<accession>A0A8C6TK07</accession>
<dbReference type="InterPro" id="IPR016151">
    <property type="entry name" value="DNA_mismatch_repair_MutS_N"/>
</dbReference>
<dbReference type="InterPro" id="IPR036187">
    <property type="entry name" value="DNA_mismatch_repair_MutS_sf"/>
</dbReference>
<evidence type="ECO:0000256" key="6">
    <source>
        <dbReference type="ARBA" id="ARBA00023125"/>
    </source>
</evidence>
<dbReference type="PROSITE" id="PS00486">
    <property type="entry name" value="DNA_MISMATCH_REPAIR_2"/>
    <property type="match status" value="1"/>
</dbReference>
<evidence type="ECO:0000256" key="2">
    <source>
        <dbReference type="ARBA" id="ARBA00022151"/>
    </source>
</evidence>
<dbReference type="Pfam" id="PF00488">
    <property type="entry name" value="MutS_V"/>
    <property type="match status" value="1"/>
</dbReference>
<evidence type="ECO:0000256" key="9">
    <source>
        <dbReference type="SAM" id="MobiDB-lite"/>
    </source>
</evidence>
<keyword evidence="12" id="KW-1185">Reference proteome</keyword>
<evidence type="ECO:0000313" key="12">
    <source>
        <dbReference type="Proteomes" id="UP000694523"/>
    </source>
</evidence>
<keyword evidence="7" id="KW-0234">DNA repair</keyword>
<dbReference type="FunFam" id="3.40.50.300:FF:000870">
    <property type="entry name" value="MutS protein homolog 4"/>
    <property type="match status" value="1"/>
</dbReference>
<dbReference type="PANTHER" id="PTHR11361:SF122">
    <property type="entry name" value="DNA MISMATCH REPAIR PROTEIN MSH3"/>
    <property type="match status" value="1"/>
</dbReference>
<dbReference type="Pfam" id="PF01624">
    <property type="entry name" value="MutS_I"/>
    <property type="match status" value="1"/>
</dbReference>
<dbReference type="Gene3D" id="3.30.420.110">
    <property type="entry name" value="MutS, connector domain"/>
    <property type="match status" value="1"/>
</dbReference>
<protein>
    <recommendedName>
        <fullName evidence="2 8">DNA mismatch repair protein MSH3</fullName>
    </recommendedName>
    <alternativeName>
        <fullName evidence="2 8">DNA mismatch repair protein MSH3</fullName>
    </alternativeName>
</protein>
<proteinExistence type="inferred from homology"/>
<dbReference type="GO" id="GO:0016447">
    <property type="term" value="P:somatic recombination of immunoglobulin gene segments"/>
    <property type="evidence" value="ECO:0007669"/>
    <property type="project" value="TreeGrafter"/>
</dbReference>
<dbReference type="PANTHER" id="PTHR11361">
    <property type="entry name" value="DNA MISMATCH REPAIR PROTEIN MUTS FAMILY MEMBER"/>
    <property type="match status" value="1"/>
</dbReference>
<dbReference type="InterPro" id="IPR017261">
    <property type="entry name" value="DNA_mismatch_repair_MutS/MSH"/>
</dbReference>
<dbReference type="InterPro" id="IPR027417">
    <property type="entry name" value="P-loop_NTPase"/>
</dbReference>
<feature type="domain" description="DNA mismatch repair proteins mutS family" evidence="10">
    <location>
        <begin position="838"/>
        <end position="854"/>
    </location>
</feature>
<sequence length="996" mass="112201">GNTDDPGGRPIKRSKVPFREQEEQKDSTSLTTDRGVCTTTLGKLRAFSCKANYADHNDIQKDNETSGSQVHEKVFAVCLQGFSISQFAKLGQERKSAEVCPQSDSASPSRRPKSVYTPLEQQVIDLKQRHQDVLLAIECGYKYRFFGEDAEIAAKILSISCYSDHNFMTCCIPTHRLFVHVRRLVAHGYKVGVVKQTETSAIKASGSNKNALFTRELSALFTKSTLVGEDVNPVCRFEDIQQSCDDIGMDPPHSFLLCISENWDKQHKQLTVGLVVIQPSTGDVLLDSFYDSSSRSELETRVLKINPVEIIVPSDLSELTLKLLHSINNASPQADDRARLETRDRALFEFATAMDTVTKFYTQSQDKGTSLCKPFESPVICCLGPLIQYLKEFSLERVLRSQCSFQRLLSNSEGMTLGAATLRNLEILRNSTDGAMKGSLLWVLDHTRTAFGRRLMRKWVSQPLMDPQLDAVQEALESDSVTLTSLKSLLWHLPDLERGICSIYHRKEFYLVTSALSKLGLRMEALLPAIQSQVTSPLLRSLLLDTPDLLTPAHHVVKVLSENAARLGNKTELFSDLSDFPLLQKRKEQIQEVLNEIQDHIHEVRVVLKNPSLCYKTVSGQEFLIEVKHSQLSSVPHDWQLSTIVRYHSPFLVAHYKKLQQLREQLQLDCQGAWISFLDAFGEHYHTIKRAISHLATMDCLFSLAEVAKQGNFCRPVVRSGEQQIMIRDGRHPIIDLLMGEQNQYVPNDTKLQGDGRRVMIITGPNMGGKSSYIRQVALICIMAQMGSYVPASEAQLGLLDGIYTRMGASDSIYSGRSTFMQELSEASDIIFHATERSMVILDELGRGTSTHDGMAIAYATLEYFITQVKSFTLFVTHYLLLSELERLHPQHVFNCHMAFLLNEPDVAHADNDVGPEFITFLYQLIGGAAERSYGLNVARLADIPDSILQRAAHKARELENKVHNKRYDNHWHSCSVTHLICICFHKYSIKQNKTK</sequence>
<dbReference type="Proteomes" id="UP000694523">
    <property type="component" value="Unplaced"/>
</dbReference>
<dbReference type="AlphaFoldDB" id="A0A8C6TK07"/>
<organism evidence="11 12">
    <name type="scientific">Neogobius melanostomus</name>
    <name type="common">round goby</name>
    <dbReference type="NCBI Taxonomy" id="47308"/>
    <lineage>
        <taxon>Eukaryota</taxon>
        <taxon>Metazoa</taxon>
        <taxon>Chordata</taxon>
        <taxon>Craniata</taxon>
        <taxon>Vertebrata</taxon>
        <taxon>Euteleostomi</taxon>
        <taxon>Actinopterygii</taxon>
        <taxon>Neopterygii</taxon>
        <taxon>Teleostei</taxon>
        <taxon>Neoteleostei</taxon>
        <taxon>Acanthomorphata</taxon>
        <taxon>Gobiaria</taxon>
        <taxon>Gobiiformes</taxon>
        <taxon>Gobioidei</taxon>
        <taxon>Gobiidae</taxon>
        <taxon>Benthophilinae</taxon>
        <taxon>Neogobiini</taxon>
        <taxon>Neogobius</taxon>
    </lineage>
</organism>
<evidence type="ECO:0000256" key="8">
    <source>
        <dbReference type="ARBA" id="ARBA00073774"/>
    </source>
</evidence>
<dbReference type="NCBIfam" id="NF003810">
    <property type="entry name" value="PRK05399.1"/>
    <property type="match status" value="1"/>
</dbReference>
<dbReference type="InterPro" id="IPR036678">
    <property type="entry name" value="MutS_con_dom_sf"/>
</dbReference>
<dbReference type="Pfam" id="PF05188">
    <property type="entry name" value="MutS_II"/>
    <property type="match status" value="1"/>
</dbReference>
<dbReference type="Ensembl" id="ENSNMLT00000023086.1">
    <property type="protein sequence ID" value="ENSNMLP00000020578.1"/>
    <property type="gene ID" value="ENSNMLG00000012831.1"/>
</dbReference>
<dbReference type="InterPro" id="IPR045076">
    <property type="entry name" value="MutS"/>
</dbReference>
<feature type="region of interest" description="Disordered" evidence="9">
    <location>
        <begin position="1"/>
        <end position="32"/>
    </location>
</feature>
<dbReference type="Gene3D" id="3.40.1170.10">
    <property type="entry name" value="DNA repair protein MutS, domain I"/>
    <property type="match status" value="1"/>
</dbReference>
<keyword evidence="6" id="KW-0238">DNA-binding</keyword>
<dbReference type="InterPro" id="IPR007695">
    <property type="entry name" value="DNA_mismatch_repair_MutS-lik_N"/>
</dbReference>
<dbReference type="Gene3D" id="3.40.50.300">
    <property type="entry name" value="P-loop containing nucleotide triphosphate hydrolases"/>
    <property type="match status" value="1"/>
</dbReference>
<dbReference type="GO" id="GO:0005524">
    <property type="term" value="F:ATP binding"/>
    <property type="evidence" value="ECO:0007669"/>
    <property type="project" value="UniProtKB-KW"/>
</dbReference>
<dbReference type="GO" id="GO:0030983">
    <property type="term" value="F:mismatched DNA binding"/>
    <property type="evidence" value="ECO:0007669"/>
    <property type="project" value="InterPro"/>
</dbReference>
<evidence type="ECO:0000256" key="1">
    <source>
        <dbReference type="ARBA" id="ARBA00007094"/>
    </source>
</evidence>
<dbReference type="GO" id="GO:0006312">
    <property type="term" value="P:mitotic recombination"/>
    <property type="evidence" value="ECO:0007669"/>
    <property type="project" value="TreeGrafter"/>
</dbReference>
<dbReference type="FunFam" id="3.40.1170.10:FF:000004">
    <property type="entry name" value="DNA mismatch repair protein"/>
    <property type="match status" value="1"/>
</dbReference>
<keyword evidence="5" id="KW-0067">ATP-binding</keyword>
<keyword evidence="3" id="KW-0547">Nucleotide-binding</keyword>
<name>A0A8C6TK07_9GOBI</name>
<dbReference type="InterPro" id="IPR007696">
    <property type="entry name" value="DNA_mismatch_repair_MutS_core"/>
</dbReference>
<keyword evidence="4" id="KW-0227">DNA damage</keyword>
<evidence type="ECO:0000256" key="3">
    <source>
        <dbReference type="ARBA" id="ARBA00022741"/>
    </source>
</evidence>
<evidence type="ECO:0000256" key="7">
    <source>
        <dbReference type="ARBA" id="ARBA00023204"/>
    </source>
</evidence>
<dbReference type="SUPFAM" id="SSF55271">
    <property type="entry name" value="DNA repair protein MutS, domain I"/>
    <property type="match status" value="1"/>
</dbReference>
<evidence type="ECO:0000256" key="5">
    <source>
        <dbReference type="ARBA" id="ARBA00022840"/>
    </source>
</evidence>
<dbReference type="InterPro" id="IPR000432">
    <property type="entry name" value="DNA_mismatch_repair_MutS_C"/>
</dbReference>
<dbReference type="FunFam" id="1.10.1420.10:FF:000004">
    <property type="entry name" value="DNA mismatch repair protein Msh3"/>
    <property type="match status" value="1"/>
</dbReference>
<evidence type="ECO:0000259" key="10">
    <source>
        <dbReference type="PROSITE" id="PS00486"/>
    </source>
</evidence>
<dbReference type="PIRSF" id="PIRSF037677">
    <property type="entry name" value="DNA_mis_repair_Msh6"/>
    <property type="match status" value="1"/>
</dbReference>
<comment type="similarity">
    <text evidence="1">Belongs to the DNA mismatch repair MutS family. MSH3 subfamily.</text>
</comment>
<feature type="compositionally biased region" description="Basic and acidic residues" evidence="9">
    <location>
        <begin position="17"/>
        <end position="26"/>
    </location>
</feature>
<dbReference type="SUPFAM" id="SSF48334">
    <property type="entry name" value="DNA repair protein MutS, domain III"/>
    <property type="match status" value="1"/>
</dbReference>
<dbReference type="Gene3D" id="1.10.1420.10">
    <property type="match status" value="2"/>
</dbReference>
<evidence type="ECO:0000256" key="4">
    <source>
        <dbReference type="ARBA" id="ARBA00022763"/>
    </source>
</evidence>
<reference evidence="11" key="1">
    <citation type="submission" date="2025-08" db="UniProtKB">
        <authorList>
            <consortium name="Ensembl"/>
        </authorList>
    </citation>
    <scope>IDENTIFICATION</scope>
</reference>
<evidence type="ECO:0000313" key="11">
    <source>
        <dbReference type="Ensembl" id="ENSNMLP00000020578.1"/>
    </source>
</evidence>
<dbReference type="InterPro" id="IPR007860">
    <property type="entry name" value="DNA_mmatch_repair_MutS_con_dom"/>
</dbReference>